<dbReference type="EMBL" id="WUIG01002259">
    <property type="protein sequence ID" value="MXJ14028.1"/>
    <property type="molecule type" value="Genomic_DNA"/>
</dbReference>
<protein>
    <submittedName>
        <fullName evidence="1">Aldolase</fullName>
    </submittedName>
</protein>
<evidence type="ECO:0000313" key="2">
    <source>
        <dbReference type="EMBL" id="MXJ14030.1"/>
    </source>
</evidence>
<evidence type="ECO:0000313" key="1">
    <source>
        <dbReference type="EMBL" id="MXJ14028.1"/>
    </source>
</evidence>
<comment type="caution">
    <text evidence="1">The sequence shown here is derived from an EMBL/GenBank/DDBJ whole genome shotgun (WGS) entry which is preliminary data.</text>
</comment>
<name>A0A8T6BXS8_ECOLX</name>
<evidence type="ECO:0000313" key="3">
    <source>
        <dbReference type="Proteomes" id="UP000447081"/>
    </source>
</evidence>
<feature type="non-terminal residue" evidence="1">
    <location>
        <position position="31"/>
    </location>
</feature>
<dbReference type="EMBL" id="WUIG01002260">
    <property type="protein sequence ID" value="MXJ14030.1"/>
    <property type="molecule type" value="Genomic_DNA"/>
</dbReference>
<proteinExistence type="predicted"/>
<gene>
    <name evidence="1" type="ORF">GRW24_37200</name>
    <name evidence="2" type="ORF">GRW24_37210</name>
</gene>
<accession>A0A8T6BXS8</accession>
<sequence>MSDFAKVEQSLREEMTRIASSFFQRGYATGS</sequence>
<dbReference type="AlphaFoldDB" id="A0A8T6BXS8"/>
<reference evidence="1 3" key="1">
    <citation type="submission" date="2019-12" db="EMBL/GenBank/DDBJ databases">
        <title>Enteriobacteria Tanzani isolates_10434.</title>
        <authorList>
            <person name="Subbiah M."/>
            <person name="Call D."/>
        </authorList>
    </citation>
    <scope>NUCLEOTIDE SEQUENCE [LARGE SCALE GENOMIC DNA]</scope>
    <source>
        <strain evidence="1 3">10434wG3</strain>
    </source>
</reference>
<dbReference type="Proteomes" id="UP000447081">
    <property type="component" value="Unassembled WGS sequence"/>
</dbReference>
<organism evidence="1 3">
    <name type="scientific">Escherichia coli</name>
    <dbReference type="NCBI Taxonomy" id="562"/>
    <lineage>
        <taxon>Bacteria</taxon>
        <taxon>Pseudomonadati</taxon>
        <taxon>Pseudomonadota</taxon>
        <taxon>Gammaproteobacteria</taxon>
        <taxon>Enterobacterales</taxon>
        <taxon>Enterobacteriaceae</taxon>
        <taxon>Escherichia</taxon>
    </lineage>
</organism>